<feature type="compositionally biased region" description="Polar residues" evidence="1">
    <location>
        <begin position="62"/>
        <end position="71"/>
    </location>
</feature>
<dbReference type="EMBL" id="JAWDGP010003776">
    <property type="protein sequence ID" value="KAK3771075.1"/>
    <property type="molecule type" value="Genomic_DNA"/>
</dbReference>
<protein>
    <submittedName>
        <fullName evidence="2">Uncharacterized protein</fullName>
    </submittedName>
</protein>
<accession>A0AAE1DII9</accession>
<gene>
    <name evidence="2" type="ORF">RRG08_042319</name>
</gene>
<organism evidence="2 3">
    <name type="scientific">Elysia crispata</name>
    <name type="common">lettuce slug</name>
    <dbReference type="NCBI Taxonomy" id="231223"/>
    <lineage>
        <taxon>Eukaryota</taxon>
        <taxon>Metazoa</taxon>
        <taxon>Spiralia</taxon>
        <taxon>Lophotrochozoa</taxon>
        <taxon>Mollusca</taxon>
        <taxon>Gastropoda</taxon>
        <taxon>Heterobranchia</taxon>
        <taxon>Euthyneura</taxon>
        <taxon>Panpulmonata</taxon>
        <taxon>Sacoglossa</taxon>
        <taxon>Placobranchoidea</taxon>
        <taxon>Plakobranchidae</taxon>
        <taxon>Elysia</taxon>
    </lineage>
</organism>
<sequence length="89" mass="9761">MGLGDFGSPPHTHHQEMEEDNMNGGSLPSRRTSGVEDLTGGWERFGAPPHTHHQEMEEDNVNGGSLPSRRTSGVAGRDLVPHHTLITRR</sequence>
<evidence type="ECO:0000256" key="1">
    <source>
        <dbReference type="SAM" id="MobiDB-lite"/>
    </source>
</evidence>
<evidence type="ECO:0000313" key="2">
    <source>
        <dbReference type="EMBL" id="KAK3771075.1"/>
    </source>
</evidence>
<comment type="caution">
    <text evidence="2">The sequence shown here is derived from an EMBL/GenBank/DDBJ whole genome shotgun (WGS) entry which is preliminary data.</text>
</comment>
<feature type="region of interest" description="Disordered" evidence="1">
    <location>
        <begin position="1"/>
        <end position="89"/>
    </location>
</feature>
<evidence type="ECO:0000313" key="3">
    <source>
        <dbReference type="Proteomes" id="UP001283361"/>
    </source>
</evidence>
<feature type="compositionally biased region" description="Polar residues" evidence="1">
    <location>
        <begin position="23"/>
        <end position="32"/>
    </location>
</feature>
<proteinExistence type="predicted"/>
<reference evidence="2" key="1">
    <citation type="journal article" date="2023" name="G3 (Bethesda)">
        <title>A reference genome for the long-term kleptoplast-retaining sea slug Elysia crispata morphotype clarki.</title>
        <authorList>
            <person name="Eastman K.E."/>
            <person name="Pendleton A.L."/>
            <person name="Shaikh M.A."/>
            <person name="Suttiyut T."/>
            <person name="Ogas R."/>
            <person name="Tomko P."/>
            <person name="Gavelis G."/>
            <person name="Widhalm J.R."/>
            <person name="Wisecaver J.H."/>
        </authorList>
    </citation>
    <scope>NUCLEOTIDE SEQUENCE</scope>
    <source>
        <strain evidence="2">ECLA1</strain>
    </source>
</reference>
<name>A0AAE1DII9_9GAST</name>
<keyword evidence="3" id="KW-1185">Reference proteome</keyword>
<dbReference type="Proteomes" id="UP001283361">
    <property type="component" value="Unassembled WGS sequence"/>
</dbReference>
<dbReference type="AlphaFoldDB" id="A0AAE1DII9"/>